<dbReference type="EMBL" id="JAAIUW010000002">
    <property type="protein sequence ID" value="KAF7841570.1"/>
    <property type="molecule type" value="Genomic_DNA"/>
</dbReference>
<name>A0A834XAV1_9FABA</name>
<protein>
    <submittedName>
        <fullName evidence="2">Uncharacterized protein</fullName>
    </submittedName>
</protein>
<accession>A0A834XAV1</accession>
<organism evidence="2 3">
    <name type="scientific">Senna tora</name>
    <dbReference type="NCBI Taxonomy" id="362788"/>
    <lineage>
        <taxon>Eukaryota</taxon>
        <taxon>Viridiplantae</taxon>
        <taxon>Streptophyta</taxon>
        <taxon>Embryophyta</taxon>
        <taxon>Tracheophyta</taxon>
        <taxon>Spermatophyta</taxon>
        <taxon>Magnoliopsida</taxon>
        <taxon>eudicotyledons</taxon>
        <taxon>Gunneridae</taxon>
        <taxon>Pentapetalae</taxon>
        <taxon>rosids</taxon>
        <taxon>fabids</taxon>
        <taxon>Fabales</taxon>
        <taxon>Fabaceae</taxon>
        <taxon>Caesalpinioideae</taxon>
        <taxon>Cassia clade</taxon>
        <taxon>Senna</taxon>
    </lineage>
</organism>
<evidence type="ECO:0000256" key="1">
    <source>
        <dbReference type="SAM" id="MobiDB-lite"/>
    </source>
</evidence>
<dbReference type="AlphaFoldDB" id="A0A834XAV1"/>
<feature type="compositionally biased region" description="Basic and acidic residues" evidence="1">
    <location>
        <begin position="46"/>
        <end position="59"/>
    </location>
</feature>
<feature type="region of interest" description="Disordered" evidence="1">
    <location>
        <begin position="19"/>
        <end position="90"/>
    </location>
</feature>
<keyword evidence="3" id="KW-1185">Reference proteome</keyword>
<gene>
    <name evidence="2" type="ORF">G2W53_003868</name>
</gene>
<proteinExistence type="predicted"/>
<evidence type="ECO:0000313" key="2">
    <source>
        <dbReference type="EMBL" id="KAF7841570.1"/>
    </source>
</evidence>
<dbReference type="Proteomes" id="UP000634136">
    <property type="component" value="Unassembled WGS sequence"/>
</dbReference>
<evidence type="ECO:0000313" key="3">
    <source>
        <dbReference type="Proteomes" id="UP000634136"/>
    </source>
</evidence>
<feature type="compositionally biased region" description="Basic residues" evidence="1">
    <location>
        <begin position="19"/>
        <end position="29"/>
    </location>
</feature>
<comment type="caution">
    <text evidence="2">The sequence shown here is derived from an EMBL/GenBank/DDBJ whole genome shotgun (WGS) entry which is preliminary data.</text>
</comment>
<reference evidence="2" key="1">
    <citation type="submission" date="2020-09" db="EMBL/GenBank/DDBJ databases">
        <title>Genome-Enabled Discovery of Anthraquinone Biosynthesis in Senna tora.</title>
        <authorList>
            <person name="Kang S.-H."/>
            <person name="Pandey R.P."/>
            <person name="Lee C.-M."/>
            <person name="Sim J.-S."/>
            <person name="Jeong J.-T."/>
            <person name="Choi B.-S."/>
            <person name="Jung M."/>
            <person name="Ginzburg D."/>
            <person name="Zhao K."/>
            <person name="Won S.Y."/>
            <person name="Oh T.-J."/>
            <person name="Yu Y."/>
            <person name="Kim N.-H."/>
            <person name="Lee O.R."/>
            <person name="Lee T.-H."/>
            <person name="Bashyal P."/>
            <person name="Kim T.-S."/>
            <person name="Lee W.-H."/>
            <person name="Kawkins C."/>
            <person name="Kim C.-K."/>
            <person name="Kim J.S."/>
            <person name="Ahn B.O."/>
            <person name="Rhee S.Y."/>
            <person name="Sohng J.K."/>
        </authorList>
    </citation>
    <scope>NUCLEOTIDE SEQUENCE</scope>
    <source>
        <tissue evidence="2">Leaf</tissue>
    </source>
</reference>
<sequence length="90" mass="10212">MTKVIRQKARLSIKKCLLPKKHYGKKHSHPANSPIRGNTKVPNYKDLGHPKSLHKEALSKKSQLIRPSVTPKSPHQDALSQEVPVYKTTR</sequence>